<comment type="catalytic activity">
    <reaction evidence="3 4 5">
        <text>an acyl phosphate + H2O = a carboxylate + phosphate + H(+)</text>
        <dbReference type="Rhea" id="RHEA:14965"/>
        <dbReference type="ChEBI" id="CHEBI:15377"/>
        <dbReference type="ChEBI" id="CHEBI:15378"/>
        <dbReference type="ChEBI" id="CHEBI:29067"/>
        <dbReference type="ChEBI" id="CHEBI:43474"/>
        <dbReference type="ChEBI" id="CHEBI:59918"/>
        <dbReference type="EC" id="3.6.1.7"/>
    </reaction>
</comment>
<evidence type="ECO:0000313" key="9">
    <source>
        <dbReference type="Proteomes" id="UP000807850"/>
    </source>
</evidence>
<dbReference type="AlphaFoldDB" id="A0A9D6L911"/>
<proteinExistence type="inferred from homology"/>
<dbReference type="EC" id="3.6.1.7" evidence="2 4"/>
<dbReference type="PROSITE" id="PS51160">
    <property type="entry name" value="ACYLPHOSPHATASE_3"/>
    <property type="match status" value="1"/>
</dbReference>
<gene>
    <name evidence="8" type="ORF">HY076_02460</name>
</gene>
<sequence>MHRVRLVVRGVVQGVGFRRFVEREARARSVAGWVRNRADGAVEVEAEGETVVLERLIEALRRGPVGARVVSVDASWAEGEAVHHGFTVRVGG</sequence>
<dbReference type="InterPro" id="IPR001792">
    <property type="entry name" value="Acylphosphatase-like_dom"/>
</dbReference>
<feature type="active site" evidence="4">
    <location>
        <position position="18"/>
    </location>
</feature>
<comment type="similarity">
    <text evidence="1 6">Belongs to the acylphosphatase family.</text>
</comment>
<dbReference type="PRINTS" id="PR00112">
    <property type="entry name" value="ACYLPHPHTASE"/>
</dbReference>
<dbReference type="InterPro" id="IPR017968">
    <property type="entry name" value="Acylphosphatase_CS"/>
</dbReference>
<dbReference type="Gene3D" id="3.30.70.100">
    <property type="match status" value="1"/>
</dbReference>
<organism evidence="8 9">
    <name type="scientific">Eiseniibacteriota bacterium</name>
    <dbReference type="NCBI Taxonomy" id="2212470"/>
    <lineage>
        <taxon>Bacteria</taxon>
        <taxon>Candidatus Eiseniibacteriota</taxon>
    </lineage>
</organism>
<evidence type="ECO:0000256" key="6">
    <source>
        <dbReference type="RuleBase" id="RU004168"/>
    </source>
</evidence>
<evidence type="ECO:0000256" key="5">
    <source>
        <dbReference type="RuleBase" id="RU000553"/>
    </source>
</evidence>
<reference evidence="8" key="1">
    <citation type="submission" date="2020-07" db="EMBL/GenBank/DDBJ databases">
        <title>Huge and variable diversity of episymbiotic CPR bacteria and DPANN archaea in groundwater ecosystems.</title>
        <authorList>
            <person name="He C.Y."/>
            <person name="Keren R."/>
            <person name="Whittaker M."/>
            <person name="Farag I.F."/>
            <person name="Doudna J."/>
            <person name="Cate J.H.D."/>
            <person name="Banfield J.F."/>
        </authorList>
    </citation>
    <scope>NUCLEOTIDE SEQUENCE</scope>
    <source>
        <strain evidence="8">NC_groundwater_928_Pr1_S-0.2um_72_17</strain>
    </source>
</reference>
<dbReference type="EMBL" id="JACQAY010000070">
    <property type="protein sequence ID" value="MBI3539117.1"/>
    <property type="molecule type" value="Genomic_DNA"/>
</dbReference>
<dbReference type="SUPFAM" id="SSF54975">
    <property type="entry name" value="Acylphosphatase/BLUF domain-like"/>
    <property type="match status" value="1"/>
</dbReference>
<dbReference type="PROSITE" id="PS00151">
    <property type="entry name" value="ACYLPHOSPHATASE_2"/>
    <property type="match status" value="1"/>
</dbReference>
<feature type="active site" evidence="4">
    <location>
        <position position="36"/>
    </location>
</feature>
<dbReference type="Proteomes" id="UP000807850">
    <property type="component" value="Unassembled WGS sequence"/>
</dbReference>
<dbReference type="PANTHER" id="PTHR47268">
    <property type="entry name" value="ACYLPHOSPHATASE"/>
    <property type="match status" value="1"/>
</dbReference>
<dbReference type="GO" id="GO:0003998">
    <property type="term" value="F:acylphosphatase activity"/>
    <property type="evidence" value="ECO:0007669"/>
    <property type="project" value="UniProtKB-EC"/>
</dbReference>
<dbReference type="Pfam" id="PF00708">
    <property type="entry name" value="Acylphosphatase"/>
    <property type="match status" value="1"/>
</dbReference>
<name>A0A9D6L911_UNCEI</name>
<dbReference type="InterPro" id="IPR036046">
    <property type="entry name" value="Acylphosphatase-like_dom_sf"/>
</dbReference>
<dbReference type="PROSITE" id="PS00150">
    <property type="entry name" value="ACYLPHOSPHATASE_1"/>
    <property type="match status" value="1"/>
</dbReference>
<feature type="domain" description="Acylphosphatase-like" evidence="7">
    <location>
        <begin position="3"/>
        <end position="90"/>
    </location>
</feature>
<evidence type="ECO:0000256" key="1">
    <source>
        <dbReference type="ARBA" id="ARBA00005614"/>
    </source>
</evidence>
<evidence type="ECO:0000313" key="8">
    <source>
        <dbReference type="EMBL" id="MBI3539117.1"/>
    </source>
</evidence>
<comment type="caution">
    <text evidence="8">The sequence shown here is derived from an EMBL/GenBank/DDBJ whole genome shotgun (WGS) entry which is preliminary data.</text>
</comment>
<evidence type="ECO:0000256" key="2">
    <source>
        <dbReference type="ARBA" id="ARBA00012150"/>
    </source>
</evidence>
<keyword evidence="4 5" id="KW-0378">Hydrolase</keyword>
<accession>A0A9D6L911</accession>
<evidence type="ECO:0000259" key="7">
    <source>
        <dbReference type="PROSITE" id="PS51160"/>
    </source>
</evidence>
<evidence type="ECO:0000256" key="4">
    <source>
        <dbReference type="PROSITE-ProRule" id="PRU00520"/>
    </source>
</evidence>
<evidence type="ECO:0000256" key="3">
    <source>
        <dbReference type="ARBA" id="ARBA00047645"/>
    </source>
</evidence>
<protein>
    <recommendedName>
        <fullName evidence="2 4">Acylphosphatase</fullName>
        <ecNumber evidence="2 4">3.6.1.7</ecNumber>
    </recommendedName>
</protein>
<dbReference type="PANTHER" id="PTHR47268:SF4">
    <property type="entry name" value="ACYLPHOSPHATASE"/>
    <property type="match status" value="1"/>
</dbReference>
<dbReference type="InterPro" id="IPR020456">
    <property type="entry name" value="Acylphosphatase"/>
</dbReference>